<keyword evidence="6" id="KW-1185">Reference proteome</keyword>
<evidence type="ECO:0000313" key="3">
    <source>
        <dbReference type="EMBL" id="KXO97915.1"/>
    </source>
</evidence>
<dbReference type="Proteomes" id="UP000070258">
    <property type="component" value="Unassembled WGS sequence"/>
</dbReference>
<dbReference type="GO" id="GO:0016491">
    <property type="term" value="F:oxidoreductase activity"/>
    <property type="evidence" value="ECO:0007669"/>
    <property type="project" value="InterPro"/>
</dbReference>
<accession>A0A137ZYW7</accession>
<evidence type="ECO:0000256" key="1">
    <source>
        <dbReference type="SAM" id="MobiDB-lite"/>
    </source>
</evidence>
<comment type="caution">
    <text evidence="4">The sequence shown here is derived from an EMBL/GenBank/DDBJ whole genome shotgun (WGS) entry which is preliminary data.</text>
</comment>
<keyword evidence="4" id="KW-0436">Ligase</keyword>
<sequence>MKLSDGPLRVTDQGFFGPDSPTWKIWAAPTALIGFQRSVVLEHFDPNLTAAVADSAGIYADPFGRLDRTLAYFLLVATADSKTAIEASEHLMDVHRKATGIEPITGKRYSANNPASQLWIHVTGWHSVLKCYEMFGPGPLSAAEEAQYWRDCVVAAELQTCDPADVPTSRDEVREYFARVRPTLALTERARTGMHYLLRTRDRGAKLRVGSSLIAPATVATLPAWMRTMGGFDQPGLLDAAYPVAVRLAVRAASAQHAAGTVRLGRLVAPMTGDILRRHFAQLAAPETAPEGTVDPGEARRRYGRAAHAAPAS</sequence>
<proteinExistence type="predicted"/>
<dbReference type="Proteomes" id="UP000070409">
    <property type="component" value="Unassembled WGS sequence"/>
</dbReference>
<organism evidence="4 5">
    <name type="scientific">Tsukamurella pseudospumae</name>
    <dbReference type="NCBI Taxonomy" id="239498"/>
    <lineage>
        <taxon>Bacteria</taxon>
        <taxon>Bacillati</taxon>
        <taxon>Actinomycetota</taxon>
        <taxon>Actinomycetes</taxon>
        <taxon>Mycobacteriales</taxon>
        <taxon>Tsukamurellaceae</taxon>
        <taxon>Tsukamurella</taxon>
    </lineage>
</organism>
<dbReference type="InterPro" id="IPR018713">
    <property type="entry name" value="MPAB/Lcp_cat_dom"/>
</dbReference>
<evidence type="ECO:0000313" key="4">
    <source>
        <dbReference type="EMBL" id="KXP03388.1"/>
    </source>
</evidence>
<dbReference type="STRING" id="239498.AXK60_16300"/>
<evidence type="ECO:0000313" key="5">
    <source>
        <dbReference type="Proteomes" id="UP000070258"/>
    </source>
</evidence>
<feature type="domain" description="ER-bound oxygenase mpaB/mpaB'/Rubber oxygenase catalytic" evidence="2">
    <location>
        <begin position="23"/>
        <end position="252"/>
    </location>
</feature>
<reference evidence="5" key="1">
    <citation type="submission" date="2016-02" db="EMBL/GenBank/DDBJ databases">
        <authorList>
            <person name="Wen L."/>
            <person name="He K."/>
            <person name="Yang H."/>
        </authorList>
    </citation>
    <scope>NUCLEOTIDE SEQUENCE [LARGE SCALE GENOMIC DNA]</scope>
    <source>
        <strain evidence="5">JCM 15929</strain>
    </source>
</reference>
<feature type="region of interest" description="Disordered" evidence="1">
    <location>
        <begin position="286"/>
        <end position="313"/>
    </location>
</feature>
<protein>
    <submittedName>
        <fullName evidence="4">Long-chain fatty acid--CoA ligase</fullName>
    </submittedName>
</protein>
<dbReference type="GO" id="GO:0016874">
    <property type="term" value="F:ligase activity"/>
    <property type="evidence" value="ECO:0007669"/>
    <property type="project" value="UniProtKB-KW"/>
</dbReference>
<dbReference type="EMBL" id="LSRE01000014">
    <property type="protein sequence ID" value="KXO97915.1"/>
    <property type="molecule type" value="Genomic_DNA"/>
</dbReference>
<dbReference type="PANTHER" id="PTHR36151">
    <property type="entry name" value="BLR2777 PROTEIN"/>
    <property type="match status" value="1"/>
</dbReference>
<reference evidence="4" key="3">
    <citation type="submission" date="2016-02" db="EMBL/GenBank/DDBJ databases">
        <authorList>
            <person name="Teng J.L."/>
            <person name="Yang Y."/>
            <person name="Huang Y."/>
            <person name="Guo F."/>
            <person name="Wei W."/>
            <person name="Chen J.H."/>
            <person name="Wong S.Y."/>
            <person name="Lau S.K."/>
            <person name="Woo P.C."/>
        </authorList>
    </citation>
    <scope>NUCLEOTIDE SEQUENCE</scope>
    <source>
        <strain evidence="4">JCM 15929</strain>
    </source>
</reference>
<dbReference type="OrthoDB" id="108890at2"/>
<evidence type="ECO:0000259" key="2">
    <source>
        <dbReference type="Pfam" id="PF09995"/>
    </source>
</evidence>
<evidence type="ECO:0000313" key="6">
    <source>
        <dbReference type="Proteomes" id="UP000070409"/>
    </source>
</evidence>
<dbReference type="EMBL" id="LSRF01000058">
    <property type="protein sequence ID" value="KXP03388.1"/>
    <property type="molecule type" value="Genomic_DNA"/>
</dbReference>
<dbReference type="Pfam" id="PF09995">
    <property type="entry name" value="MPAB_Lcp_cat"/>
    <property type="match status" value="1"/>
</dbReference>
<dbReference type="RefSeq" id="WP_068574120.1">
    <property type="nucleotide sequence ID" value="NZ_LSRE01000014.1"/>
</dbReference>
<reference evidence="3 6" key="2">
    <citation type="submission" date="2016-02" db="EMBL/GenBank/DDBJ databases">
        <authorList>
            <person name="Teng J.L."/>
            <person name="Tang Y."/>
            <person name="Huang Y."/>
            <person name="Guo F."/>
            <person name="Wei W."/>
            <person name="Chen J.H."/>
            <person name="Wong S.Y."/>
            <person name="Lau S.K."/>
            <person name="Woo P.C."/>
        </authorList>
    </citation>
    <scope>NUCLEOTIDE SEQUENCE [LARGE SCALE GENOMIC DNA]</scope>
    <source>
        <strain evidence="3 6">JCM 13375</strain>
    </source>
</reference>
<name>A0A137ZYW7_9ACTN</name>
<dbReference type="PANTHER" id="PTHR36151:SF3">
    <property type="entry name" value="ER-BOUND OXYGENASE MPAB_MPAB'_RUBBER OXYGENASE CATALYTIC DOMAIN-CONTAINING PROTEIN"/>
    <property type="match status" value="1"/>
</dbReference>
<gene>
    <name evidence="4" type="ORF">AXK60_16300</name>
    <name evidence="3" type="ORF">AXK61_20305</name>
</gene>
<dbReference type="AlphaFoldDB" id="A0A137ZYW7"/>